<feature type="domain" description="PPM-type phosphatase" evidence="1">
    <location>
        <begin position="4"/>
        <end position="254"/>
    </location>
</feature>
<dbReference type="RefSeq" id="WP_055223348.1">
    <property type="nucleotide sequence ID" value="NZ_BLYL01000003.1"/>
</dbReference>
<evidence type="ECO:0000313" key="3">
    <source>
        <dbReference type="Proteomes" id="UP000660047"/>
    </source>
</evidence>
<reference evidence="2" key="1">
    <citation type="submission" date="2020-06" db="EMBL/GenBank/DDBJ databases">
        <title>Characterization of fructooligosaccharide metabolism and fructooligosaccharide-degrading enzymes in human commensal butyrate producers.</title>
        <authorList>
            <person name="Tanno H."/>
            <person name="Fujii T."/>
            <person name="Hirano K."/>
            <person name="Maeno S."/>
            <person name="Tonozuka T."/>
            <person name="Sakamoto M."/>
            <person name="Ohkuma M."/>
            <person name="Tochio T."/>
            <person name="Endo A."/>
        </authorList>
    </citation>
    <scope>NUCLEOTIDE SEQUENCE</scope>
    <source>
        <strain evidence="2">JCM 31265</strain>
    </source>
</reference>
<dbReference type="PROSITE" id="PS51746">
    <property type="entry name" value="PPM_2"/>
    <property type="match status" value="1"/>
</dbReference>
<evidence type="ECO:0000313" key="2">
    <source>
        <dbReference type="EMBL" id="GFO93694.1"/>
    </source>
</evidence>
<dbReference type="SMART" id="SM00332">
    <property type="entry name" value="PP2Cc"/>
    <property type="match status" value="1"/>
</dbReference>
<proteinExistence type="predicted"/>
<protein>
    <submittedName>
        <fullName evidence="2">Serine/threonine protein phosphatase</fullName>
    </submittedName>
</protein>
<dbReference type="InterPro" id="IPR036457">
    <property type="entry name" value="PPM-type-like_dom_sf"/>
</dbReference>
<comment type="caution">
    <text evidence="2">The sequence shown here is derived from an EMBL/GenBank/DDBJ whole genome shotgun (WGS) entry which is preliminary data.</text>
</comment>
<dbReference type="Proteomes" id="UP000660047">
    <property type="component" value="Unassembled WGS sequence"/>
</dbReference>
<dbReference type="EMBL" id="BLYL01000003">
    <property type="protein sequence ID" value="GFO93694.1"/>
    <property type="molecule type" value="Genomic_DNA"/>
</dbReference>
<dbReference type="Gene3D" id="3.60.40.10">
    <property type="entry name" value="PPM-type phosphatase domain"/>
    <property type="match status" value="1"/>
</dbReference>
<organism evidence="2 3">
    <name type="scientific">Coprococcus eutactus</name>
    <dbReference type="NCBI Taxonomy" id="33043"/>
    <lineage>
        <taxon>Bacteria</taxon>
        <taxon>Bacillati</taxon>
        <taxon>Bacillota</taxon>
        <taxon>Clostridia</taxon>
        <taxon>Lachnospirales</taxon>
        <taxon>Lachnospiraceae</taxon>
        <taxon>Coprococcus</taxon>
    </lineage>
</organism>
<name>A0AAI9NXY8_9FIRM</name>
<evidence type="ECO:0000259" key="1">
    <source>
        <dbReference type="PROSITE" id="PS51746"/>
    </source>
</evidence>
<dbReference type="InterPro" id="IPR001932">
    <property type="entry name" value="PPM-type_phosphatase-like_dom"/>
</dbReference>
<dbReference type="InterPro" id="IPR015655">
    <property type="entry name" value="PP2C"/>
</dbReference>
<sequence length="255" mass="28851">MDYLVAVHTDVGIRKSTNQDSVLLQTAHTNLGNIAFGCVCDGMGGLAKGELASATLINAFAAWFQKDLPEMLAEGFDQAVLYAQWKNIILTQAKKIEAFGKYHGFHLGTTCVALLLFQNKYYVVNVGDSRAYHIDGAFNQITKDQTYIQREMDMGRMTPEEARRDPQRNVLLQCVGASEFIEPDFYSGDMMNGDVFMLCSDGFRHIITPEEMYQYLNPNALYTEQNMLENITYLTDLNKYRREEDNISVAVIKTC</sequence>
<dbReference type="GO" id="GO:0004722">
    <property type="term" value="F:protein serine/threonine phosphatase activity"/>
    <property type="evidence" value="ECO:0007669"/>
    <property type="project" value="InterPro"/>
</dbReference>
<gene>
    <name evidence="2" type="ORF">COEU31_07400</name>
</gene>
<dbReference type="AlphaFoldDB" id="A0AAI9NXY8"/>
<dbReference type="PANTHER" id="PTHR47992">
    <property type="entry name" value="PROTEIN PHOSPHATASE"/>
    <property type="match status" value="1"/>
</dbReference>
<accession>A0AAI9NXY8</accession>
<dbReference type="CDD" id="cd00143">
    <property type="entry name" value="PP2Cc"/>
    <property type="match status" value="1"/>
</dbReference>
<dbReference type="SUPFAM" id="SSF81606">
    <property type="entry name" value="PP2C-like"/>
    <property type="match status" value="1"/>
</dbReference>
<dbReference type="SMART" id="SM00331">
    <property type="entry name" value="PP2C_SIG"/>
    <property type="match status" value="1"/>
</dbReference>
<dbReference type="Pfam" id="PF13672">
    <property type="entry name" value="PP2C_2"/>
    <property type="match status" value="1"/>
</dbReference>